<evidence type="ECO:0000313" key="5">
    <source>
        <dbReference type="Proteomes" id="UP001172681"/>
    </source>
</evidence>
<proteinExistence type="predicted"/>
<feature type="compositionally biased region" description="Polar residues" evidence="2">
    <location>
        <begin position="40"/>
        <end position="50"/>
    </location>
</feature>
<name>A0AA38YC37_9EURO</name>
<feature type="region of interest" description="Disordered" evidence="2">
    <location>
        <begin position="1"/>
        <end position="50"/>
    </location>
</feature>
<protein>
    <recommendedName>
        <fullName evidence="6">EamA domain-containing protein</fullName>
    </recommendedName>
</protein>
<feature type="transmembrane region" description="Helical" evidence="3">
    <location>
        <begin position="169"/>
        <end position="185"/>
    </location>
</feature>
<dbReference type="SUPFAM" id="SSF103481">
    <property type="entry name" value="Multidrug resistance efflux transporter EmrE"/>
    <property type="match status" value="1"/>
</dbReference>
<feature type="region of interest" description="Disordered" evidence="2">
    <location>
        <begin position="191"/>
        <end position="258"/>
    </location>
</feature>
<feature type="compositionally biased region" description="Basic and acidic residues" evidence="2">
    <location>
        <begin position="201"/>
        <end position="223"/>
    </location>
</feature>
<feature type="compositionally biased region" description="Basic and acidic residues" evidence="2">
    <location>
        <begin position="238"/>
        <end position="252"/>
    </location>
</feature>
<keyword evidence="5" id="KW-1185">Reference proteome</keyword>
<evidence type="ECO:0008006" key="6">
    <source>
        <dbReference type="Google" id="ProtNLM"/>
    </source>
</evidence>
<keyword evidence="3" id="KW-0812">Transmembrane</keyword>
<keyword evidence="3" id="KW-0472">Membrane</keyword>
<feature type="compositionally biased region" description="Low complexity" evidence="2">
    <location>
        <begin position="13"/>
        <end position="39"/>
    </location>
</feature>
<dbReference type="AlphaFoldDB" id="A0AA38YC37"/>
<accession>A0AA38YC37</accession>
<dbReference type="PANTHER" id="PTHR31965:SF1">
    <property type="entry name" value="TRANSMEMBRANE PROTEIN 42"/>
    <property type="match status" value="1"/>
</dbReference>
<comment type="subcellular location">
    <subcellularLocation>
        <location evidence="1">Endoplasmic reticulum membrane</location>
        <topology evidence="1">Multi-pass membrane protein</topology>
    </subcellularLocation>
</comment>
<dbReference type="InterPro" id="IPR037185">
    <property type="entry name" value="EmrE-like"/>
</dbReference>
<sequence>MTQRRRRPPPTSPQSQSQSPYTQTTLSSSSSSSAERSNSAPDMTNSDSSRFTSALRRQPVWIVLAVSSGACAAINGVFAKLTTTALTSTLSSHIATFFSLSASNKVVEFLVRGTFFLLNLAFNAAMWALFTAALTRGDSTTRVSIVNVSANFVITAVLGWMVFGEKLSGLWFLGAGLLAVGNVVIGRREEGKKPGGSIGLDESRDEARHHDQEEEEGLLGRDLELDEDDQGGRRTIRRRSEEENRDRVKRGEEVDDPI</sequence>
<dbReference type="Proteomes" id="UP001172681">
    <property type="component" value="Unassembled WGS sequence"/>
</dbReference>
<evidence type="ECO:0000256" key="1">
    <source>
        <dbReference type="ARBA" id="ARBA00004477"/>
    </source>
</evidence>
<evidence type="ECO:0000256" key="2">
    <source>
        <dbReference type="SAM" id="MobiDB-lite"/>
    </source>
</evidence>
<dbReference type="EMBL" id="JAPDRN010000007">
    <property type="protein sequence ID" value="KAJ9643716.1"/>
    <property type="molecule type" value="Genomic_DNA"/>
</dbReference>
<comment type="caution">
    <text evidence="4">The sequence shown here is derived from an EMBL/GenBank/DDBJ whole genome shotgun (WGS) entry which is preliminary data.</text>
</comment>
<feature type="transmembrane region" description="Helical" evidence="3">
    <location>
        <begin position="109"/>
        <end position="133"/>
    </location>
</feature>
<dbReference type="InterPro" id="IPR039632">
    <property type="entry name" value="TMEM42"/>
</dbReference>
<reference evidence="4" key="1">
    <citation type="submission" date="2022-10" db="EMBL/GenBank/DDBJ databases">
        <title>Culturing micro-colonial fungi from biological soil crusts in the Mojave desert and describing Neophaeococcomyces mojavensis, and introducing the new genera and species Taxawa tesnikishii.</title>
        <authorList>
            <person name="Kurbessoian T."/>
            <person name="Stajich J.E."/>
        </authorList>
    </citation>
    <scope>NUCLEOTIDE SEQUENCE</scope>
    <source>
        <strain evidence="4">TK_35</strain>
    </source>
</reference>
<evidence type="ECO:0000256" key="3">
    <source>
        <dbReference type="SAM" id="Phobius"/>
    </source>
</evidence>
<gene>
    <name evidence="4" type="ORF">H2204_001861</name>
</gene>
<feature type="transmembrane region" description="Helical" evidence="3">
    <location>
        <begin position="145"/>
        <end position="163"/>
    </location>
</feature>
<feature type="transmembrane region" description="Helical" evidence="3">
    <location>
        <begin position="60"/>
        <end position="79"/>
    </location>
</feature>
<organism evidence="4 5">
    <name type="scientific">Knufia peltigerae</name>
    <dbReference type="NCBI Taxonomy" id="1002370"/>
    <lineage>
        <taxon>Eukaryota</taxon>
        <taxon>Fungi</taxon>
        <taxon>Dikarya</taxon>
        <taxon>Ascomycota</taxon>
        <taxon>Pezizomycotina</taxon>
        <taxon>Eurotiomycetes</taxon>
        <taxon>Chaetothyriomycetidae</taxon>
        <taxon>Chaetothyriales</taxon>
        <taxon>Trichomeriaceae</taxon>
        <taxon>Knufia</taxon>
    </lineage>
</organism>
<keyword evidence="3" id="KW-1133">Transmembrane helix</keyword>
<evidence type="ECO:0000313" key="4">
    <source>
        <dbReference type="EMBL" id="KAJ9643716.1"/>
    </source>
</evidence>
<dbReference type="PANTHER" id="PTHR31965">
    <property type="entry name" value="TRANSMEMBRANE PROTEIN 42"/>
    <property type="match status" value="1"/>
</dbReference>